<protein>
    <submittedName>
        <fullName evidence="1">Uncharacterized protein</fullName>
    </submittedName>
</protein>
<sequence length="347" mass="38804">MAESKDSPLVRQNHSSFKGPNTVTDNIVITSATSQEACEATLLTTSAVAYSYNILTQSCELFTKITESISAPNVHSGATMQEFPMQCYLACIAYEDPRWTGVVRLRNLWRDRRWDLVKFRFRVKDDWLPANVRRRYSLPFHIFGPLGMDSSPSVSSAVSGPLDPWVLGFIITIEESAMPGFFLFILRRSRGAQEANLDFSTAALDFTSLGGAPGKKRWSASDCAALFSNAISQRPGEKSPHVDGVQAYTAQLYRHGPLNLVTSEPKLPMRNLLVLQISNSPVIQAWNFMNPYQRIEVGHAIMAVNGKTDPYEMLQELATAQTLNLFIKDKMTRVQQRHFEESSIGSD</sequence>
<dbReference type="EMBL" id="CAMXCT010002946">
    <property type="protein sequence ID" value="CAI4001477.1"/>
    <property type="molecule type" value="Genomic_DNA"/>
</dbReference>
<evidence type="ECO:0000313" key="2">
    <source>
        <dbReference type="EMBL" id="CAL1154852.1"/>
    </source>
</evidence>
<name>A0A9P1CZH7_9DINO</name>
<dbReference type="EMBL" id="CAMXCT030002946">
    <property type="protein sequence ID" value="CAL4788789.1"/>
    <property type="molecule type" value="Genomic_DNA"/>
</dbReference>
<proteinExistence type="predicted"/>
<evidence type="ECO:0000313" key="1">
    <source>
        <dbReference type="EMBL" id="CAI4001477.1"/>
    </source>
</evidence>
<reference evidence="2" key="2">
    <citation type="submission" date="2024-04" db="EMBL/GenBank/DDBJ databases">
        <authorList>
            <person name="Chen Y."/>
            <person name="Shah S."/>
            <person name="Dougan E. K."/>
            <person name="Thang M."/>
            <person name="Chan C."/>
        </authorList>
    </citation>
    <scope>NUCLEOTIDE SEQUENCE [LARGE SCALE GENOMIC DNA]</scope>
</reference>
<accession>A0A9P1CZH7</accession>
<evidence type="ECO:0000313" key="3">
    <source>
        <dbReference type="Proteomes" id="UP001152797"/>
    </source>
</evidence>
<organism evidence="1">
    <name type="scientific">Cladocopium goreaui</name>
    <dbReference type="NCBI Taxonomy" id="2562237"/>
    <lineage>
        <taxon>Eukaryota</taxon>
        <taxon>Sar</taxon>
        <taxon>Alveolata</taxon>
        <taxon>Dinophyceae</taxon>
        <taxon>Suessiales</taxon>
        <taxon>Symbiodiniaceae</taxon>
        <taxon>Cladocopium</taxon>
    </lineage>
</organism>
<dbReference type="AlphaFoldDB" id="A0A9P1CZH7"/>
<keyword evidence="3" id="KW-1185">Reference proteome</keyword>
<comment type="caution">
    <text evidence="1">The sequence shown here is derived from an EMBL/GenBank/DDBJ whole genome shotgun (WGS) entry which is preliminary data.</text>
</comment>
<dbReference type="Proteomes" id="UP001152797">
    <property type="component" value="Unassembled WGS sequence"/>
</dbReference>
<reference evidence="1" key="1">
    <citation type="submission" date="2022-10" db="EMBL/GenBank/DDBJ databases">
        <authorList>
            <person name="Chen Y."/>
            <person name="Dougan E. K."/>
            <person name="Chan C."/>
            <person name="Rhodes N."/>
            <person name="Thang M."/>
        </authorList>
    </citation>
    <scope>NUCLEOTIDE SEQUENCE</scope>
</reference>
<gene>
    <name evidence="1" type="ORF">C1SCF055_LOCUS27521</name>
</gene>
<dbReference type="EMBL" id="CAMXCT020002946">
    <property type="protein sequence ID" value="CAL1154852.1"/>
    <property type="molecule type" value="Genomic_DNA"/>
</dbReference>